<dbReference type="SMART" id="SM00490">
    <property type="entry name" value="HELICc"/>
    <property type="match status" value="1"/>
</dbReference>
<proteinExistence type="inferred from homology"/>
<dbReference type="AlphaFoldDB" id="A0A1X7V1X9"/>
<evidence type="ECO:0000256" key="6">
    <source>
        <dbReference type="ARBA" id="ARBA00044566"/>
    </source>
</evidence>
<comment type="catalytic activity">
    <reaction evidence="4">
        <text>Couples ATP hydrolysis with the unwinding of duplex DNA by translocating in the 3'-5' direction.</text>
        <dbReference type="EC" id="5.6.2.4"/>
    </reaction>
</comment>
<dbReference type="PROSITE" id="PS51194">
    <property type="entry name" value="HELICASE_CTER"/>
    <property type="match status" value="1"/>
</dbReference>
<sequence length="345" mass="38662">MAPLAISLHQAGFKTCRNHGQKISGHDKMQSMESWRSNAVKIMVCTTAFGLGIDQPDVEVVMRVECPPTLETMTQEFGRAGRDGRPAKSINGRCRREVLLQYFGENKPSFSDWCCDVCECLTEIRDCSAEIKIIVQCVKELPLLGEKRDTNCTVDSQTAILDFEKDAIAFDKSMRDNTEEKHLTEYEKLGHPYVRSYGMVVAHIRLNRINTDAYAQCFKAVFDKVANDHLTFKVGHTLTGIIADWSDQQINGLINVIGKPIADNILKGCQVHFIRSVQRVTKCVNPRNNAGRDAFIMIGKEILKSESAETILMLFEVLQGNDIAKARAVIPKLNCDDKECTGWDG</sequence>
<keyword evidence="3" id="KW-0413">Isomerase</keyword>
<dbReference type="InterPro" id="IPR001650">
    <property type="entry name" value="Helicase_C-like"/>
</dbReference>
<dbReference type="Pfam" id="PF00271">
    <property type="entry name" value="Helicase_C"/>
    <property type="match status" value="1"/>
</dbReference>
<organism evidence="8">
    <name type="scientific">Amphimedon queenslandica</name>
    <name type="common">Sponge</name>
    <dbReference type="NCBI Taxonomy" id="400682"/>
    <lineage>
        <taxon>Eukaryota</taxon>
        <taxon>Metazoa</taxon>
        <taxon>Porifera</taxon>
        <taxon>Demospongiae</taxon>
        <taxon>Heteroscleromorpha</taxon>
        <taxon>Haplosclerida</taxon>
        <taxon>Niphatidae</taxon>
        <taxon>Amphimedon</taxon>
    </lineage>
</organism>
<dbReference type="GO" id="GO:0003677">
    <property type="term" value="F:DNA binding"/>
    <property type="evidence" value="ECO:0007669"/>
    <property type="project" value="UniProtKB-KW"/>
</dbReference>
<dbReference type="GO" id="GO:0005694">
    <property type="term" value="C:chromosome"/>
    <property type="evidence" value="ECO:0007669"/>
    <property type="project" value="TreeGrafter"/>
</dbReference>
<protein>
    <recommendedName>
        <fullName evidence="5">DNA 3'-5' helicase</fullName>
        <ecNumber evidence="5">5.6.2.4</ecNumber>
    </recommendedName>
    <alternativeName>
        <fullName evidence="6">DNA 3'-5' helicase Q1</fullName>
    </alternativeName>
</protein>
<dbReference type="GO" id="GO:0005737">
    <property type="term" value="C:cytoplasm"/>
    <property type="evidence" value="ECO:0007669"/>
    <property type="project" value="TreeGrafter"/>
</dbReference>
<accession>A0A1X7V1X9</accession>
<dbReference type="Gene3D" id="3.40.50.300">
    <property type="entry name" value="P-loop containing nucleotide triphosphate hydrolases"/>
    <property type="match status" value="1"/>
</dbReference>
<keyword evidence="2" id="KW-0238">DNA-binding</keyword>
<evidence type="ECO:0000256" key="5">
    <source>
        <dbReference type="ARBA" id="ARBA00034808"/>
    </source>
</evidence>
<evidence type="ECO:0000256" key="1">
    <source>
        <dbReference type="ARBA" id="ARBA00005446"/>
    </source>
</evidence>
<dbReference type="EnsemblMetazoa" id="Aqu2.1.33966_001">
    <property type="protein sequence ID" value="Aqu2.1.33966_001"/>
    <property type="gene ID" value="Aqu2.1.33966"/>
</dbReference>
<dbReference type="STRING" id="400682.A0A1X7V1X9"/>
<dbReference type="InterPro" id="IPR036388">
    <property type="entry name" value="WH-like_DNA-bd_sf"/>
</dbReference>
<dbReference type="PANTHER" id="PTHR13710">
    <property type="entry name" value="DNA HELICASE RECQ FAMILY MEMBER"/>
    <property type="match status" value="1"/>
</dbReference>
<dbReference type="InParanoid" id="A0A1X7V1X9"/>
<reference evidence="8" key="1">
    <citation type="submission" date="2017-05" db="UniProtKB">
        <authorList>
            <consortium name="EnsemblMetazoa"/>
        </authorList>
    </citation>
    <scope>IDENTIFICATION</scope>
</reference>
<dbReference type="SUPFAM" id="SSF52540">
    <property type="entry name" value="P-loop containing nucleoside triphosphate hydrolases"/>
    <property type="match status" value="1"/>
</dbReference>
<dbReference type="PANTHER" id="PTHR13710:SF105">
    <property type="entry name" value="ATP-DEPENDENT DNA HELICASE Q1"/>
    <property type="match status" value="1"/>
</dbReference>
<dbReference type="OrthoDB" id="10261556at2759"/>
<feature type="domain" description="Helicase C-terminal" evidence="7">
    <location>
        <begin position="1"/>
        <end position="118"/>
    </location>
</feature>
<evidence type="ECO:0000259" key="7">
    <source>
        <dbReference type="PROSITE" id="PS51194"/>
    </source>
</evidence>
<dbReference type="InterPro" id="IPR027417">
    <property type="entry name" value="P-loop_NTPase"/>
</dbReference>
<dbReference type="GO" id="GO:0009378">
    <property type="term" value="F:four-way junction helicase activity"/>
    <property type="evidence" value="ECO:0007669"/>
    <property type="project" value="TreeGrafter"/>
</dbReference>
<dbReference type="GO" id="GO:0000724">
    <property type="term" value="P:double-strand break repair via homologous recombination"/>
    <property type="evidence" value="ECO:0007669"/>
    <property type="project" value="TreeGrafter"/>
</dbReference>
<evidence type="ECO:0000256" key="3">
    <source>
        <dbReference type="ARBA" id="ARBA00023235"/>
    </source>
</evidence>
<evidence type="ECO:0000313" key="8">
    <source>
        <dbReference type="EnsemblMetazoa" id="Aqu2.1.33966_001"/>
    </source>
</evidence>
<comment type="similarity">
    <text evidence="1">Belongs to the helicase family. RecQ subfamily.</text>
</comment>
<evidence type="ECO:0000256" key="4">
    <source>
        <dbReference type="ARBA" id="ARBA00034617"/>
    </source>
</evidence>
<evidence type="ECO:0000256" key="2">
    <source>
        <dbReference type="ARBA" id="ARBA00023125"/>
    </source>
</evidence>
<dbReference type="Gene3D" id="1.10.10.10">
    <property type="entry name" value="Winged helix-like DNA-binding domain superfamily/Winged helix DNA-binding domain"/>
    <property type="match status" value="1"/>
</dbReference>
<dbReference type="GO" id="GO:0043138">
    <property type="term" value="F:3'-5' DNA helicase activity"/>
    <property type="evidence" value="ECO:0007669"/>
    <property type="project" value="UniProtKB-EC"/>
</dbReference>
<dbReference type="EC" id="5.6.2.4" evidence="5"/>
<name>A0A1X7V1X9_AMPQE</name>